<dbReference type="InterPro" id="IPR010269">
    <property type="entry name" value="T6SS_TssC-like"/>
</dbReference>
<dbReference type="Proteomes" id="UP000281474">
    <property type="component" value="Unassembled WGS sequence"/>
</dbReference>
<feature type="domain" description="TssC1 N-terminal" evidence="1">
    <location>
        <begin position="41"/>
        <end position="332"/>
    </location>
</feature>
<dbReference type="Pfam" id="PF18945">
    <property type="entry name" value="VipB_2"/>
    <property type="match status" value="1"/>
</dbReference>
<dbReference type="InterPro" id="IPR044032">
    <property type="entry name" value="TssC1_C"/>
</dbReference>
<dbReference type="PANTHER" id="PTHR35565:SF1">
    <property type="entry name" value="TYPE VI SECRETION SYSTEM CONTRACTILE SHEATH LARGE SUBUNIT"/>
    <property type="match status" value="1"/>
</dbReference>
<keyword evidence="4" id="KW-1185">Reference proteome</keyword>
<dbReference type="InterPro" id="IPR044031">
    <property type="entry name" value="TssC1_N"/>
</dbReference>
<dbReference type="AlphaFoldDB" id="A0A3L8Q0T2"/>
<proteinExistence type="predicted"/>
<gene>
    <name evidence="3" type="ORF">D5018_03005</name>
</gene>
<protein>
    <submittedName>
        <fullName evidence="3">Type VI secretion protein</fullName>
    </submittedName>
</protein>
<name>A0A3L8Q0T2_9GAMM</name>
<dbReference type="PANTHER" id="PTHR35565">
    <property type="entry name" value="CYTOPLASMIC PROTEIN-RELATED"/>
    <property type="match status" value="1"/>
</dbReference>
<evidence type="ECO:0000259" key="1">
    <source>
        <dbReference type="Pfam" id="PF05943"/>
    </source>
</evidence>
<reference evidence="3 4" key="1">
    <citation type="submission" date="2018-09" db="EMBL/GenBank/DDBJ databases">
        <title>Phylogeny of the Shewanellaceae, and recommendation for two new genera, Pseudoshewanella and Parashewanella.</title>
        <authorList>
            <person name="Wang G."/>
        </authorList>
    </citation>
    <scope>NUCLEOTIDE SEQUENCE [LARGE SCALE GENOMIC DNA]</scope>
    <source>
        <strain evidence="3 4">C51</strain>
    </source>
</reference>
<evidence type="ECO:0000313" key="3">
    <source>
        <dbReference type="EMBL" id="RLV61241.1"/>
    </source>
</evidence>
<sequence>MTHSYQNVTLNTPQTSKLWAELGKHSNLHDVDKLKVTVTLLIAQLDKVISAQLSEVIQHPHFKMLEACWLGLKSLTSLNVSLRRVKVRLLDLSWEQVSADMNLSFDVRHTALYRKIYSQELDTAGGTPYGILLIDHLVKPDYVAISDYDDLYTLQLLSELGEQALCPILLGLDEFFFGDDPKRQMQDPARIDRILESPDYQSWHLLRNNNSSRFLHLVMPELFLRAPYQNYNSGFIFSEADTAKNSLWGNCSFMLTANAIKEFDRISWFGFLRSYNSDGVSGALVSTSNDEPVVTKIDLHSEEDGFWAEHGFVSLSSLYLTEQKGFFSNQSVWNAKSDAERILGMLQTNLMACRFGHYIKTQTRDQVGGYDSVHDCQKRIERWLQKYISGLDYGEDSVMARYPLKSCEVKIEADPLDKTRYFCQIRLQPQYQYELMDVEVLLSTTLSNQDVGEAA</sequence>
<feature type="domain" description="TssC1 C-terminal" evidence="2">
    <location>
        <begin position="338"/>
        <end position="446"/>
    </location>
</feature>
<evidence type="ECO:0000313" key="4">
    <source>
        <dbReference type="Proteomes" id="UP000281474"/>
    </source>
</evidence>
<accession>A0A3L8Q0T2</accession>
<dbReference type="EMBL" id="QZEI01000005">
    <property type="protein sequence ID" value="RLV61241.1"/>
    <property type="molecule type" value="Genomic_DNA"/>
</dbReference>
<dbReference type="RefSeq" id="WP_121837503.1">
    <property type="nucleotide sequence ID" value="NZ_ML014756.1"/>
</dbReference>
<dbReference type="Pfam" id="PF05943">
    <property type="entry name" value="VipB"/>
    <property type="match status" value="1"/>
</dbReference>
<comment type="caution">
    <text evidence="3">The sequence shown here is derived from an EMBL/GenBank/DDBJ whole genome shotgun (WGS) entry which is preliminary data.</text>
</comment>
<dbReference type="OrthoDB" id="9764000at2"/>
<evidence type="ECO:0000259" key="2">
    <source>
        <dbReference type="Pfam" id="PF18945"/>
    </source>
</evidence>
<organism evidence="3 4">
    <name type="scientific">Parashewanella curva</name>
    <dbReference type="NCBI Taxonomy" id="2338552"/>
    <lineage>
        <taxon>Bacteria</taxon>
        <taxon>Pseudomonadati</taxon>
        <taxon>Pseudomonadota</taxon>
        <taxon>Gammaproteobacteria</taxon>
        <taxon>Alteromonadales</taxon>
        <taxon>Shewanellaceae</taxon>
        <taxon>Parashewanella</taxon>
    </lineage>
</organism>